<feature type="transmembrane region" description="Helical" evidence="1">
    <location>
        <begin position="143"/>
        <end position="165"/>
    </location>
</feature>
<gene>
    <name evidence="2" type="ORF">M0R89_18850</name>
</gene>
<feature type="transmembrane region" description="Helical" evidence="1">
    <location>
        <begin position="110"/>
        <end position="131"/>
    </location>
</feature>
<dbReference type="RefSeq" id="WP_248652626.1">
    <property type="nucleotide sequence ID" value="NZ_CP096660.1"/>
</dbReference>
<name>A0A8U0I0N8_9EURY</name>
<dbReference type="EMBL" id="CP096660">
    <property type="protein sequence ID" value="UPV76593.1"/>
    <property type="molecule type" value="Genomic_DNA"/>
</dbReference>
<keyword evidence="2" id="KW-0614">Plasmid</keyword>
<dbReference type="GeneID" id="72187303"/>
<feature type="transmembrane region" description="Helical" evidence="1">
    <location>
        <begin position="25"/>
        <end position="45"/>
    </location>
</feature>
<keyword evidence="3" id="KW-1185">Reference proteome</keyword>
<keyword evidence="1" id="KW-0472">Membrane</keyword>
<dbReference type="Proteomes" id="UP000830729">
    <property type="component" value="Plasmid unnamed1"/>
</dbReference>
<sequence length="249" mass="25986">MSRPRTGRARTAFEMGLREYARTPVLLALLVFLPAYFVGVLVFLLPESSVPVEVAGRGTVAVPSSELYGILLVPLVSGLVGGVAGLFLMLAARSADGRLVVAGYRPVELLVARVGLLAVAGAVAAVVSLGVLSVEVVPERLGWFALASVLAGVTYGLVGTLAGLVLSRLAGVYLLLFAPMVDVFFFQNPMVSDPHWLAAYLPGHFATEVAVDAGLSASVALEPLGWAVAYLATVGVVTAVAYYRTMRIG</sequence>
<feature type="transmembrane region" description="Helical" evidence="1">
    <location>
        <begin position="224"/>
        <end position="243"/>
    </location>
</feature>
<evidence type="ECO:0000313" key="2">
    <source>
        <dbReference type="EMBL" id="UPV76593.1"/>
    </source>
</evidence>
<feature type="transmembrane region" description="Helical" evidence="1">
    <location>
        <begin position="67"/>
        <end position="90"/>
    </location>
</feature>
<feature type="transmembrane region" description="Helical" evidence="1">
    <location>
        <begin position="172"/>
        <end position="191"/>
    </location>
</feature>
<accession>A0A8U0I0N8</accession>
<keyword evidence="1" id="KW-0812">Transmembrane</keyword>
<keyword evidence="1" id="KW-1133">Transmembrane helix</keyword>
<reference evidence="2 3" key="1">
    <citation type="submission" date="2022-04" db="EMBL/GenBank/DDBJ databases">
        <title>Diverse halophilic archaea isolated from saline environments.</title>
        <authorList>
            <person name="Cui H.-L."/>
        </authorList>
    </citation>
    <scope>NUCLEOTIDE SEQUENCE [LARGE SCALE GENOMIC DNA]</scope>
    <source>
        <strain evidence="2 3">XZYJT49</strain>
        <plasmid evidence="2 3">unnamed1</plasmid>
    </source>
</reference>
<geneLocation type="plasmid" evidence="2 3">
    <name>unnamed1</name>
</geneLocation>
<organism evidence="2 3">
    <name type="scientific">Halorussus limi</name>
    <dbReference type="NCBI Taxonomy" id="2938695"/>
    <lineage>
        <taxon>Archaea</taxon>
        <taxon>Methanobacteriati</taxon>
        <taxon>Methanobacteriota</taxon>
        <taxon>Stenosarchaea group</taxon>
        <taxon>Halobacteria</taxon>
        <taxon>Halobacteriales</taxon>
        <taxon>Haladaptataceae</taxon>
        <taxon>Halorussus</taxon>
    </lineage>
</organism>
<dbReference type="AlphaFoldDB" id="A0A8U0I0N8"/>
<protein>
    <submittedName>
        <fullName evidence="2">ABC transporter permease</fullName>
    </submittedName>
</protein>
<evidence type="ECO:0000313" key="3">
    <source>
        <dbReference type="Proteomes" id="UP000830729"/>
    </source>
</evidence>
<dbReference type="KEGG" id="halx:M0R89_18850"/>
<proteinExistence type="predicted"/>
<evidence type="ECO:0000256" key="1">
    <source>
        <dbReference type="SAM" id="Phobius"/>
    </source>
</evidence>